<dbReference type="AlphaFoldDB" id="A0A371R758"/>
<dbReference type="InterPro" id="IPR000073">
    <property type="entry name" value="AB_hydrolase_1"/>
</dbReference>
<evidence type="ECO:0000259" key="4">
    <source>
        <dbReference type="Pfam" id="PF00561"/>
    </source>
</evidence>
<keyword evidence="6" id="KW-0378">Hydrolase</keyword>
<comment type="caution">
    <text evidence="6">The sequence shown here is derived from an EMBL/GenBank/DDBJ whole genome shotgun (WGS) entry which is preliminary data.</text>
</comment>
<evidence type="ECO:0000313" key="7">
    <source>
        <dbReference type="Proteomes" id="UP000256877"/>
    </source>
</evidence>
<dbReference type="PANTHER" id="PTHR46197">
    <property type="entry name" value="PROTEIN ABHD14B-LIKE"/>
    <property type="match status" value="1"/>
</dbReference>
<dbReference type="SUPFAM" id="SSF53474">
    <property type="entry name" value="alpha/beta-Hydrolases"/>
    <property type="match status" value="1"/>
</dbReference>
<sequence>MSEKFIIVGGKRIRYISGGSGKPLVLLHGWSFNADTWVESGIFPSLASRYEVYAIDMPYGIKTKSERFKAARPEYAVFLRGVLDALGLPDPPLVGPSASGEVVLWYVAQRLPTKAAVVIGPVGLGEELLSRLKGVGVPILAIWGERDEISPPSNAELLRGIATTAVLKNAGHAAYLDKPGEFVKIVLEFLSQVY</sequence>
<dbReference type="EMBL" id="NMUE01000075">
    <property type="protein sequence ID" value="RFA92947.1"/>
    <property type="molecule type" value="Genomic_DNA"/>
</dbReference>
<evidence type="ECO:0000313" key="5">
    <source>
        <dbReference type="EMBL" id="RFA92947.1"/>
    </source>
</evidence>
<comment type="subcellular location">
    <subcellularLocation>
        <location evidence="1">Cytoplasm</location>
    </subcellularLocation>
</comment>
<dbReference type="OrthoDB" id="7531at2157"/>
<name>A0A371R758_9CREN</name>
<dbReference type="Gene3D" id="3.40.50.1820">
    <property type="entry name" value="alpha/beta hydrolase"/>
    <property type="match status" value="1"/>
</dbReference>
<evidence type="ECO:0000313" key="6">
    <source>
        <dbReference type="EMBL" id="RFB00356.1"/>
    </source>
</evidence>
<dbReference type="InterPro" id="IPR029058">
    <property type="entry name" value="AB_hydrolase_fold"/>
</dbReference>
<comment type="similarity">
    <text evidence="3">Belongs to the AB hydrolase superfamily. ABHD14 family.</text>
</comment>
<gene>
    <name evidence="5" type="ORF">CGL51_13755</name>
    <name evidence="6" type="ORF">CGL52_00385</name>
</gene>
<feature type="domain" description="AB hydrolase-1" evidence="4">
    <location>
        <begin position="22"/>
        <end position="121"/>
    </location>
</feature>
<dbReference type="GO" id="GO:0005737">
    <property type="term" value="C:cytoplasm"/>
    <property type="evidence" value="ECO:0007669"/>
    <property type="project" value="UniProtKB-SubCell"/>
</dbReference>
<dbReference type="PANTHER" id="PTHR46197:SF3">
    <property type="entry name" value="AB HYDROLASE-1 DOMAIN-CONTAINING PROTEIN"/>
    <property type="match status" value="1"/>
</dbReference>
<dbReference type="RefSeq" id="WP_116422115.1">
    <property type="nucleotide sequence ID" value="NZ_NMUE01000075.1"/>
</dbReference>
<evidence type="ECO:0000256" key="1">
    <source>
        <dbReference type="ARBA" id="ARBA00004496"/>
    </source>
</evidence>
<dbReference type="EMBL" id="NMUF01000001">
    <property type="protein sequence ID" value="RFB00356.1"/>
    <property type="molecule type" value="Genomic_DNA"/>
</dbReference>
<reference evidence="7 8" key="1">
    <citation type="submission" date="2017-07" db="EMBL/GenBank/DDBJ databases">
        <title>Draft genome sequence of aerobic hyperthermophilic archaea, Pyrobaculum aerophilum YKB31 and YKB32.</title>
        <authorList>
            <person name="Mochizuki T."/>
            <person name="Berliner A.J."/>
            <person name="Yoshida-Takashima Y."/>
            <person name="Takaki Y."/>
            <person name="Nunoura T."/>
            <person name="Takai K."/>
        </authorList>
    </citation>
    <scope>NUCLEOTIDE SEQUENCE [LARGE SCALE GENOMIC DNA]</scope>
    <source>
        <strain evidence="5 8">YKB31</strain>
        <strain evidence="6 7">YKB32</strain>
    </source>
</reference>
<accession>A0A371R758</accession>
<dbReference type="Pfam" id="PF00561">
    <property type="entry name" value="Abhydrolase_1"/>
    <property type="match status" value="1"/>
</dbReference>
<protein>
    <submittedName>
        <fullName evidence="6">Alpha/beta hydrolase</fullName>
    </submittedName>
</protein>
<dbReference type="Proteomes" id="UP000256877">
    <property type="component" value="Unassembled WGS sequence"/>
</dbReference>
<evidence type="ECO:0000256" key="3">
    <source>
        <dbReference type="ARBA" id="ARBA00037942"/>
    </source>
</evidence>
<evidence type="ECO:0000256" key="2">
    <source>
        <dbReference type="ARBA" id="ARBA00022490"/>
    </source>
</evidence>
<organism evidence="6 7">
    <name type="scientific">Pyrobaculum aerophilum</name>
    <dbReference type="NCBI Taxonomy" id="13773"/>
    <lineage>
        <taxon>Archaea</taxon>
        <taxon>Thermoproteota</taxon>
        <taxon>Thermoprotei</taxon>
        <taxon>Thermoproteales</taxon>
        <taxon>Thermoproteaceae</taxon>
        <taxon>Pyrobaculum</taxon>
    </lineage>
</organism>
<evidence type="ECO:0000313" key="8">
    <source>
        <dbReference type="Proteomes" id="UP000257123"/>
    </source>
</evidence>
<dbReference type="Proteomes" id="UP000257123">
    <property type="component" value="Unassembled WGS sequence"/>
</dbReference>
<dbReference type="GO" id="GO:0016787">
    <property type="term" value="F:hydrolase activity"/>
    <property type="evidence" value="ECO:0007669"/>
    <property type="project" value="UniProtKB-KW"/>
</dbReference>
<keyword evidence="2" id="KW-0963">Cytoplasm</keyword>
<proteinExistence type="inferred from homology"/>